<dbReference type="PANTHER" id="PTHR22930:SF276">
    <property type="entry name" value="KRAB DOMAIN-CONTAINING PROTEIN"/>
    <property type="match status" value="1"/>
</dbReference>
<name>A0A9F2NV00_PYTBI</name>
<evidence type="ECO:0000256" key="3">
    <source>
        <dbReference type="ARBA" id="ARBA00006958"/>
    </source>
</evidence>
<dbReference type="GO" id="GO:0005634">
    <property type="term" value="C:nucleus"/>
    <property type="evidence" value="ECO:0007669"/>
    <property type="project" value="UniProtKB-SubCell"/>
</dbReference>
<dbReference type="InterPro" id="IPR045249">
    <property type="entry name" value="HARBI1-like"/>
</dbReference>
<comment type="cofactor">
    <cofactor evidence="1">
        <name>a divalent metal cation</name>
        <dbReference type="ChEBI" id="CHEBI:60240"/>
    </cofactor>
</comment>
<evidence type="ECO:0000256" key="1">
    <source>
        <dbReference type="ARBA" id="ARBA00001968"/>
    </source>
</evidence>
<keyword evidence="6" id="KW-0378">Hydrolase</keyword>
<dbReference type="GO" id="GO:0004518">
    <property type="term" value="F:nuclease activity"/>
    <property type="evidence" value="ECO:0007669"/>
    <property type="project" value="UniProtKB-KW"/>
</dbReference>
<evidence type="ECO:0000256" key="5">
    <source>
        <dbReference type="ARBA" id="ARBA00022723"/>
    </source>
</evidence>
<dbReference type="OMA" id="TNIEVGW"/>
<comment type="similarity">
    <text evidence="3">Belongs to the HARBI1 family.</text>
</comment>
<dbReference type="KEGG" id="pbi:103057312"/>
<dbReference type="Proteomes" id="UP000695026">
    <property type="component" value="Unplaced"/>
</dbReference>
<evidence type="ECO:0000256" key="4">
    <source>
        <dbReference type="ARBA" id="ARBA00022722"/>
    </source>
</evidence>
<proteinExistence type="inferred from homology"/>
<dbReference type="InterPro" id="IPR027806">
    <property type="entry name" value="HARBI1_dom"/>
</dbReference>
<evidence type="ECO:0000313" key="9">
    <source>
        <dbReference type="Proteomes" id="UP000695026"/>
    </source>
</evidence>
<evidence type="ECO:0000256" key="7">
    <source>
        <dbReference type="ARBA" id="ARBA00023242"/>
    </source>
</evidence>
<reference evidence="10" key="1">
    <citation type="submission" date="2025-08" db="UniProtKB">
        <authorList>
            <consortium name="RefSeq"/>
        </authorList>
    </citation>
    <scope>IDENTIFICATION</scope>
    <source>
        <tissue evidence="10">Liver</tissue>
    </source>
</reference>
<keyword evidence="4" id="KW-0540">Nuclease</keyword>
<accession>A0A9F2NV00</accession>
<dbReference type="AlphaFoldDB" id="A0A9F2NV00"/>
<comment type="subcellular location">
    <subcellularLocation>
        <location evidence="2">Nucleus</location>
    </subcellularLocation>
</comment>
<dbReference type="GO" id="GO:0016787">
    <property type="term" value="F:hydrolase activity"/>
    <property type="evidence" value="ECO:0007669"/>
    <property type="project" value="UniProtKB-KW"/>
</dbReference>
<dbReference type="GO" id="GO:0046872">
    <property type="term" value="F:metal ion binding"/>
    <property type="evidence" value="ECO:0007669"/>
    <property type="project" value="UniProtKB-KW"/>
</dbReference>
<feature type="domain" description="DDE Tnp4" evidence="8">
    <location>
        <begin position="220"/>
        <end position="382"/>
    </location>
</feature>
<dbReference type="PANTHER" id="PTHR22930">
    <property type="match status" value="1"/>
</dbReference>
<dbReference type="OrthoDB" id="9870505at2759"/>
<sequence>MELPRDLSTVSSCVAVLLAVLRSTSTLVERYARSKRRCRGRIRSLWALLNRLQSDPLLLGQGPRQVTHLRRMAMGAVLGSAPTPRHQWVYPISTNWWKDLLMGEWGDEKWLENFRMTKKTLFDIADLLRPTLQRQLTVMRQPISVEKRVAIAVWWLATMASYREVAHHFGVGRSTVGAIVLEVCFAIEHVLLKDVICLGEYQKIMDGFGQMGFPHCVGAIDDCHVPICAPTGQGYEYTSHKEMLSFFLQGTVDHSGRFTNIEVGWSGKNHEDFTFGMSSICEAMDSGAFVPSNPTITLGGVLIPPLILADEAYPMRAWLMKPFEGHLDRRKLTFNCVFNHCRVVVEHAFARLKARWRCLTARLPVAEENVASVISACAVLHNICEARGHVLSCSLLAQEYLVIPHRKIVVEPKDDQNLLEGKRVRDAIADFLLEVH</sequence>
<keyword evidence="5" id="KW-0479">Metal-binding</keyword>
<dbReference type="GeneID" id="103057312"/>
<organism evidence="9 10">
    <name type="scientific">Python bivittatus</name>
    <name type="common">Burmese python</name>
    <name type="synonym">Python molurus bivittatus</name>
    <dbReference type="NCBI Taxonomy" id="176946"/>
    <lineage>
        <taxon>Eukaryota</taxon>
        <taxon>Metazoa</taxon>
        <taxon>Chordata</taxon>
        <taxon>Craniata</taxon>
        <taxon>Vertebrata</taxon>
        <taxon>Euteleostomi</taxon>
        <taxon>Lepidosauria</taxon>
        <taxon>Squamata</taxon>
        <taxon>Bifurcata</taxon>
        <taxon>Unidentata</taxon>
        <taxon>Episquamata</taxon>
        <taxon>Toxicofera</taxon>
        <taxon>Serpentes</taxon>
        <taxon>Henophidia</taxon>
        <taxon>Pythonidae</taxon>
        <taxon>Python</taxon>
    </lineage>
</organism>
<dbReference type="RefSeq" id="XP_007420526.1">
    <property type="nucleotide sequence ID" value="XM_007420464.3"/>
</dbReference>
<dbReference type="Pfam" id="PF13359">
    <property type="entry name" value="DDE_Tnp_4"/>
    <property type="match status" value="1"/>
</dbReference>
<evidence type="ECO:0000259" key="8">
    <source>
        <dbReference type="Pfam" id="PF13359"/>
    </source>
</evidence>
<evidence type="ECO:0000313" key="10">
    <source>
        <dbReference type="RefSeq" id="XP_007420526.1"/>
    </source>
</evidence>
<keyword evidence="7" id="KW-0539">Nucleus</keyword>
<keyword evidence="9" id="KW-1185">Reference proteome</keyword>
<evidence type="ECO:0000256" key="6">
    <source>
        <dbReference type="ARBA" id="ARBA00022801"/>
    </source>
</evidence>
<protein>
    <submittedName>
        <fullName evidence="10">Protein ANTAGONIST OF LIKE HETEROCHROMATIN PROTEIN 1-like</fullName>
    </submittedName>
</protein>
<gene>
    <name evidence="10" type="primary">LOC103057312</name>
</gene>
<evidence type="ECO:0000256" key="2">
    <source>
        <dbReference type="ARBA" id="ARBA00004123"/>
    </source>
</evidence>